<evidence type="ECO:0000256" key="1">
    <source>
        <dbReference type="ARBA" id="ARBA00022679"/>
    </source>
</evidence>
<dbReference type="InterPro" id="IPR001937">
    <property type="entry name" value="GalP_UDPtransf1"/>
</dbReference>
<keyword evidence="2 6" id="KW-0548">Nucleotidyltransferase</keyword>
<dbReference type="PANTHER" id="PTHR42763:SF2">
    <property type="entry name" value="ADP-GLUCOSE PHOSPHORYLASE"/>
    <property type="match status" value="1"/>
</dbReference>
<reference evidence="6 7" key="1">
    <citation type="journal article" date="2015" name="Nature">
        <title>rRNA introns, odd ribosomes, and small enigmatic genomes across a large radiation of phyla.</title>
        <authorList>
            <person name="Brown C.T."/>
            <person name="Hug L.A."/>
            <person name="Thomas B.C."/>
            <person name="Sharon I."/>
            <person name="Castelle C.J."/>
            <person name="Singh A."/>
            <person name="Wilkins M.J."/>
            <person name="Williams K.H."/>
            <person name="Banfield J.F."/>
        </authorList>
    </citation>
    <scope>NUCLEOTIDE SEQUENCE [LARGE SCALE GENOMIC DNA]</scope>
</reference>
<dbReference type="EMBL" id="LCLS01000001">
    <property type="protein sequence ID" value="KKU22547.1"/>
    <property type="molecule type" value="Genomic_DNA"/>
</dbReference>
<dbReference type="InterPro" id="IPR036265">
    <property type="entry name" value="HIT-like_sf"/>
</dbReference>
<keyword evidence="3" id="KW-0119">Carbohydrate metabolism</keyword>
<dbReference type="PANTHER" id="PTHR42763">
    <property type="entry name" value="ADP-GLUCOSE PHOSPHORYLASE"/>
    <property type="match status" value="1"/>
</dbReference>
<evidence type="ECO:0000256" key="4">
    <source>
        <dbReference type="PIRSR" id="PIRSR000808-1"/>
    </source>
</evidence>
<dbReference type="Gene3D" id="3.30.428.10">
    <property type="entry name" value="HIT-like"/>
    <property type="match status" value="2"/>
</dbReference>
<sequence>MLNEFRRDPISGDWILFSTNRAAGHISKGNGQSHQPKEDCPFEPEKIIQNTGQTILALKNGQVTDSTDNWTTIVVPNKYPALAPGLCPPPEVDGPFQKMLAHGFHELVITRDHERSFPDFSKEETVEIIKAYHLRYNEIAKDDCGDYILILHNHGRTAGSTIYHNHSQILSMPVIPPVATRSLAASKSYWQEKGQKIFSILLDREVSDKKRVIFENGKFVAFCPYVSKAPFEIKIFPKMDQANFGSLAENDFGDLAEALNASLGMLSRATDDIDYNFFIHTSPLRDGEDHYRWHVEIVPRVSPIAGLELGAGVFLNVVDPDDAAERLRNAK</sequence>
<dbReference type="GO" id="GO:0006012">
    <property type="term" value="P:galactose metabolic process"/>
    <property type="evidence" value="ECO:0007669"/>
    <property type="project" value="InterPro"/>
</dbReference>
<evidence type="ECO:0000256" key="3">
    <source>
        <dbReference type="ARBA" id="ARBA00023277"/>
    </source>
</evidence>
<dbReference type="GO" id="GO:0008270">
    <property type="term" value="F:zinc ion binding"/>
    <property type="evidence" value="ECO:0007669"/>
    <property type="project" value="InterPro"/>
</dbReference>
<dbReference type="InterPro" id="IPR005849">
    <property type="entry name" value="GalP_Utransf_N"/>
</dbReference>
<feature type="domain" description="Galactose-1-phosphate uridyl transferase N-terminal" evidence="5">
    <location>
        <begin position="5"/>
        <end position="176"/>
    </location>
</feature>
<dbReference type="InterPro" id="IPR053177">
    <property type="entry name" value="ADP-glucose_phosphorylase"/>
</dbReference>
<feature type="active site" description="Tele-UMP-histidine intermediate" evidence="4">
    <location>
        <position position="166"/>
    </location>
</feature>
<dbReference type="Proteomes" id="UP000034107">
    <property type="component" value="Unassembled WGS sequence"/>
</dbReference>
<accession>A0A0G1NQE5</accession>
<dbReference type="PIRSF" id="PIRSF000808">
    <property type="entry name" value="GalT"/>
    <property type="match status" value="1"/>
</dbReference>
<dbReference type="GO" id="GO:0008108">
    <property type="term" value="F:UDP-glucose:hexose-1-phosphate uridylyltransferase activity"/>
    <property type="evidence" value="ECO:0007669"/>
    <property type="project" value="InterPro"/>
</dbReference>
<name>A0A0G1NQE5_9BACT</name>
<evidence type="ECO:0000313" key="6">
    <source>
        <dbReference type="EMBL" id="KKU22547.1"/>
    </source>
</evidence>
<proteinExistence type="predicted"/>
<dbReference type="AlphaFoldDB" id="A0A0G1NQE5"/>
<protein>
    <submittedName>
        <fullName evidence="6">Galactose-1-phosphate uridylyltransferase</fullName>
    </submittedName>
</protein>
<evidence type="ECO:0000259" key="5">
    <source>
        <dbReference type="Pfam" id="PF01087"/>
    </source>
</evidence>
<comment type="caution">
    <text evidence="6">The sequence shown here is derived from an EMBL/GenBank/DDBJ whole genome shotgun (WGS) entry which is preliminary data.</text>
</comment>
<keyword evidence="1 6" id="KW-0808">Transferase</keyword>
<organism evidence="6 7">
    <name type="scientific">Candidatus Nomurabacteria bacterium GW2011_GWA1_46_11</name>
    <dbReference type="NCBI Taxonomy" id="1618732"/>
    <lineage>
        <taxon>Bacteria</taxon>
        <taxon>Candidatus Nomuraibacteriota</taxon>
    </lineage>
</organism>
<gene>
    <name evidence="6" type="ORF">UX31_C0001G0065</name>
</gene>
<evidence type="ECO:0000256" key="2">
    <source>
        <dbReference type="ARBA" id="ARBA00022695"/>
    </source>
</evidence>
<dbReference type="Pfam" id="PF01087">
    <property type="entry name" value="GalP_UDP_transf"/>
    <property type="match status" value="1"/>
</dbReference>
<dbReference type="SUPFAM" id="SSF54197">
    <property type="entry name" value="HIT-like"/>
    <property type="match status" value="2"/>
</dbReference>
<evidence type="ECO:0000313" key="7">
    <source>
        <dbReference type="Proteomes" id="UP000034107"/>
    </source>
</evidence>